<dbReference type="Gene3D" id="3.30.710.10">
    <property type="entry name" value="Potassium Channel Kv1.1, Chain A"/>
    <property type="match status" value="1"/>
</dbReference>
<keyword evidence="2" id="KW-0802">TPR repeat</keyword>
<evidence type="ECO:0000313" key="6">
    <source>
        <dbReference type="Proteomes" id="UP000239757"/>
    </source>
</evidence>
<dbReference type="OrthoDB" id="9997739at2759"/>
<dbReference type="PROSITE" id="PS50005">
    <property type="entry name" value="TPR"/>
    <property type="match status" value="1"/>
</dbReference>
<feature type="coiled-coil region" evidence="3">
    <location>
        <begin position="724"/>
        <end position="751"/>
    </location>
</feature>
<proteinExistence type="predicted"/>
<dbReference type="GO" id="GO:0016567">
    <property type="term" value="P:protein ubiquitination"/>
    <property type="evidence" value="ECO:0007669"/>
    <property type="project" value="UniProtKB-UniPathway"/>
</dbReference>
<dbReference type="EMBL" id="KZ668832">
    <property type="protein sequence ID" value="PPR86844.1"/>
    <property type="molecule type" value="Genomic_DNA"/>
</dbReference>
<evidence type="ECO:0000256" key="1">
    <source>
        <dbReference type="ARBA" id="ARBA00004906"/>
    </source>
</evidence>
<dbReference type="AlphaFoldDB" id="A0A2P5W6Y3"/>
<dbReference type="InterPro" id="IPR011333">
    <property type="entry name" value="SKP1/BTB/POZ_sf"/>
</dbReference>
<dbReference type="InterPro" id="IPR019734">
    <property type="entry name" value="TPR_rpt"/>
</dbReference>
<dbReference type="PANTHER" id="PTHR44203">
    <property type="entry name" value="ETO1-RELATED"/>
    <property type="match status" value="1"/>
</dbReference>
<dbReference type="InterPro" id="IPR011990">
    <property type="entry name" value="TPR-like_helical_dom_sf"/>
</dbReference>
<name>A0A2P5W6Y3_GOSBA</name>
<dbReference type="PANTHER" id="PTHR44203:SF3">
    <property type="entry name" value="ETO1-LIKE PROTEIN 2"/>
    <property type="match status" value="1"/>
</dbReference>
<reference evidence="5 6" key="1">
    <citation type="submission" date="2015-01" db="EMBL/GenBank/DDBJ databases">
        <title>Genome of allotetraploid Gossypium barbadense reveals genomic plasticity and fiber elongation in cotton evolution.</title>
        <authorList>
            <person name="Chen X."/>
            <person name="Liu X."/>
            <person name="Zhao B."/>
            <person name="Zheng H."/>
            <person name="Hu Y."/>
            <person name="Lu G."/>
            <person name="Yang C."/>
            <person name="Chen J."/>
            <person name="Shan C."/>
            <person name="Zhang L."/>
            <person name="Zhou Y."/>
            <person name="Wang L."/>
            <person name="Guo W."/>
            <person name="Bai Y."/>
            <person name="Ruan J."/>
            <person name="Shangguan X."/>
            <person name="Mao Y."/>
            <person name="Jiang J."/>
            <person name="Zhu Y."/>
            <person name="Lei J."/>
            <person name="Kang H."/>
            <person name="Chen S."/>
            <person name="He X."/>
            <person name="Wang R."/>
            <person name="Wang Y."/>
            <person name="Chen J."/>
            <person name="Wang L."/>
            <person name="Yu S."/>
            <person name="Wang B."/>
            <person name="Wei J."/>
            <person name="Song S."/>
            <person name="Lu X."/>
            <person name="Gao Z."/>
            <person name="Gu W."/>
            <person name="Deng X."/>
            <person name="Ma D."/>
            <person name="Wang S."/>
            <person name="Liang W."/>
            <person name="Fang L."/>
            <person name="Cai C."/>
            <person name="Zhu X."/>
            <person name="Zhou B."/>
            <person name="Zhang Y."/>
            <person name="Chen Z."/>
            <person name="Xu S."/>
            <person name="Zhu R."/>
            <person name="Wang S."/>
            <person name="Zhang T."/>
            <person name="Zhao G."/>
        </authorList>
    </citation>
    <scope>NUCLEOTIDE SEQUENCE [LARGE SCALE GENOMIC DNA]</scope>
    <source>
        <strain evidence="6">cv. Xinhai21</strain>
        <tissue evidence="5">Leaf</tissue>
    </source>
</reference>
<evidence type="ECO:0000313" key="5">
    <source>
        <dbReference type="EMBL" id="PPR86844.1"/>
    </source>
</evidence>
<dbReference type="SUPFAM" id="SSF48452">
    <property type="entry name" value="TPR-like"/>
    <property type="match status" value="3"/>
</dbReference>
<dbReference type="SUPFAM" id="SSF54695">
    <property type="entry name" value="POZ domain"/>
    <property type="match status" value="1"/>
</dbReference>
<evidence type="ECO:0000256" key="2">
    <source>
        <dbReference type="PROSITE-ProRule" id="PRU00339"/>
    </source>
</evidence>
<organism evidence="5 6">
    <name type="scientific">Gossypium barbadense</name>
    <name type="common">Sea Island cotton</name>
    <name type="synonym">Hibiscus barbadensis</name>
    <dbReference type="NCBI Taxonomy" id="3634"/>
    <lineage>
        <taxon>Eukaryota</taxon>
        <taxon>Viridiplantae</taxon>
        <taxon>Streptophyta</taxon>
        <taxon>Embryophyta</taxon>
        <taxon>Tracheophyta</taxon>
        <taxon>Spermatophyta</taxon>
        <taxon>Magnoliopsida</taxon>
        <taxon>eudicotyledons</taxon>
        <taxon>Gunneridae</taxon>
        <taxon>Pentapetalae</taxon>
        <taxon>rosids</taxon>
        <taxon>malvids</taxon>
        <taxon>Malvales</taxon>
        <taxon>Malvaceae</taxon>
        <taxon>Malvoideae</taxon>
        <taxon>Gossypium</taxon>
    </lineage>
</organism>
<protein>
    <recommendedName>
        <fullName evidence="4">BTB domain-containing protein</fullName>
    </recommendedName>
</protein>
<feature type="repeat" description="TPR" evidence="2">
    <location>
        <begin position="679"/>
        <end position="712"/>
    </location>
</feature>
<comment type="pathway">
    <text evidence="1">Protein modification; protein ubiquitination.</text>
</comment>
<gene>
    <name evidence="5" type="ORF">GOBAR_AA33851</name>
</gene>
<evidence type="ECO:0000259" key="4">
    <source>
        <dbReference type="SMART" id="SM00225"/>
    </source>
</evidence>
<sequence>MVYFVKKLLSLKLKGTFKSTQVHASSPPNTTIVNTIGSSSIANKLRKKQRVRLIGPKLKSSKVETLADLYRRLGTCLESEKSLICIEQYSILSSLGDPKLLRRCLRAARQHAFDVHSKVVLSALLSVIKSVLTPLMRKSPRRMSFLALEEDSDISFCVGNEEIDCVRSKIAALSTPFKAMLCGSFIESKRSKIDFSQNGISVELMKAVDLYSRTKRVDMFSPKIVLELLSFAERFCCEEMKSACDIQLATFVNCMEDVLVLIEYGLEDRANVLVASCLQVLLRELPSSLHSPKVMRIFCSSEARERLASAGHASFLLYYFLSQVAMEEDMVSNTTVMLLERLKECATLKWQKALALHQLGCVWLERLEYKTAQCYFEAATEAGHVYSLAGIARSRYKQGQQHSAYKLMNTLISEYKAVGWMYQERSLYNTGEDKIADLNTATELDPTLSFPYKYRAVSKAEKKQTKDAISEIDRIIQFKLAPDCLELRAWFFIAIEDYGSALRDIRAMLTLEPSYKMFNVRLSGDDLIDLLNHKVQQGSQADCWLQLYDQWSSIDDIGSLAIIHQMLVNDPWKSLLRFRQSLLLLRLNCKKAAMRCLQLACNLSSSEHEKLIYEGWIFGHREEALAKAEKSILIQRSFEAFFLKAYTLSDSNLDPESSSYVIELLEEAIRCPSDGLRKGQALNNLGGKYVDSGKLDQAANCYMNALEIKHTKAHQGLARVYSLRNQQKAAYAELSKLIEKAHNNASAYENRSEYCDSEMAKNDLNMATELDPLRTYPYSYRAAVLMDDQKETEAIEELSKAIAFKPDLQMLHLRAAFYESIGNLNSALCDCEAALCLEPDHIDTLDLYNRARDQAIHPQQI</sequence>
<feature type="domain" description="BTB" evidence="4">
    <location>
        <begin position="152"/>
        <end position="252"/>
    </location>
</feature>
<dbReference type="SMART" id="SM00225">
    <property type="entry name" value="BTB"/>
    <property type="match status" value="1"/>
</dbReference>
<dbReference type="InterPro" id="IPR000210">
    <property type="entry name" value="BTB/POZ_dom"/>
</dbReference>
<dbReference type="Gene3D" id="1.25.40.10">
    <property type="entry name" value="Tetratricopeptide repeat domain"/>
    <property type="match status" value="3"/>
</dbReference>
<dbReference type="InterPro" id="IPR044631">
    <property type="entry name" value="ETO1-like"/>
</dbReference>
<keyword evidence="3" id="KW-0175">Coiled coil</keyword>
<dbReference type="Proteomes" id="UP000239757">
    <property type="component" value="Unassembled WGS sequence"/>
</dbReference>
<accession>A0A2P5W6Y3</accession>
<dbReference type="GO" id="GO:0010105">
    <property type="term" value="P:negative regulation of ethylene-activated signaling pathway"/>
    <property type="evidence" value="ECO:0007669"/>
    <property type="project" value="InterPro"/>
</dbReference>
<dbReference type="SMART" id="SM00028">
    <property type="entry name" value="TPR"/>
    <property type="match status" value="4"/>
</dbReference>
<dbReference type="UniPathway" id="UPA00143"/>
<evidence type="ECO:0000256" key="3">
    <source>
        <dbReference type="SAM" id="Coils"/>
    </source>
</evidence>